<reference evidence="1 2" key="1">
    <citation type="submission" date="2016-10" db="EMBL/GenBank/DDBJ databases">
        <title>Draft genome sequence of Methylobacterium extorquens CP3, a seed endophyte of Crotalaria pumila with plant growth-promoting and metal tolerance properties.</title>
        <authorList>
            <person name="Sanchez-Lopez A.S."/>
            <person name="Van Hamme J.D."/>
            <person name="Thijs S."/>
            <person name="Mcammond B.M."/>
            <person name="Stevens V."/>
            <person name="Gonzalez-Chavez M.D.C."/>
            <person name="Vangronsveld J."/>
        </authorList>
    </citation>
    <scope>NUCLEOTIDE SEQUENCE [LARGE SCALE GENOMIC DNA]</scope>
    <source>
        <strain evidence="1 2">CP3</strain>
    </source>
</reference>
<dbReference type="CDD" id="cd03809">
    <property type="entry name" value="GT4_MtfB-like"/>
    <property type="match status" value="1"/>
</dbReference>
<proteinExistence type="predicted"/>
<name>A0A1S1PA90_METEX</name>
<dbReference type="PANTHER" id="PTHR46401">
    <property type="entry name" value="GLYCOSYLTRANSFERASE WBBK-RELATED"/>
    <property type="match status" value="1"/>
</dbReference>
<dbReference type="PANTHER" id="PTHR46401:SF9">
    <property type="entry name" value="MANNOSYLTRANSFERASE A"/>
    <property type="match status" value="1"/>
</dbReference>
<dbReference type="EMBL" id="MNAO01000006">
    <property type="protein sequence ID" value="OHV18136.1"/>
    <property type="molecule type" value="Genomic_DNA"/>
</dbReference>
<dbReference type="GO" id="GO:0016757">
    <property type="term" value="F:glycosyltransferase activity"/>
    <property type="evidence" value="ECO:0007669"/>
    <property type="project" value="TreeGrafter"/>
</dbReference>
<comment type="caution">
    <text evidence="1">The sequence shown here is derived from an EMBL/GenBank/DDBJ whole genome shotgun (WGS) entry which is preliminary data.</text>
</comment>
<dbReference type="Gene3D" id="3.40.50.2000">
    <property type="entry name" value="Glycogen Phosphorylase B"/>
    <property type="match status" value="1"/>
</dbReference>
<dbReference type="Proteomes" id="UP000180215">
    <property type="component" value="Unassembled WGS sequence"/>
</dbReference>
<dbReference type="AlphaFoldDB" id="A0A1S1PA90"/>
<keyword evidence="1" id="KW-0808">Transferase</keyword>
<accession>A0A1S1PA90</accession>
<organism evidence="1 2">
    <name type="scientific">Methylorubrum extorquens</name>
    <name type="common">Methylobacterium dichloromethanicum</name>
    <name type="synonym">Methylobacterium extorquens</name>
    <dbReference type="NCBI Taxonomy" id="408"/>
    <lineage>
        <taxon>Bacteria</taxon>
        <taxon>Pseudomonadati</taxon>
        <taxon>Pseudomonadota</taxon>
        <taxon>Alphaproteobacteria</taxon>
        <taxon>Hyphomicrobiales</taxon>
        <taxon>Methylobacteriaceae</taxon>
        <taxon>Methylorubrum</taxon>
    </lineage>
</organism>
<gene>
    <name evidence="1" type="ORF">BK022_01255</name>
</gene>
<dbReference type="Pfam" id="PF13692">
    <property type="entry name" value="Glyco_trans_1_4"/>
    <property type="match status" value="1"/>
</dbReference>
<dbReference type="SUPFAM" id="SSF53756">
    <property type="entry name" value="UDP-Glycosyltransferase/glycogen phosphorylase"/>
    <property type="match status" value="1"/>
</dbReference>
<evidence type="ECO:0000313" key="2">
    <source>
        <dbReference type="Proteomes" id="UP000180215"/>
    </source>
</evidence>
<evidence type="ECO:0000313" key="1">
    <source>
        <dbReference type="EMBL" id="OHV18136.1"/>
    </source>
</evidence>
<protein>
    <submittedName>
        <fullName evidence="1">Glycosyl transferase family 1</fullName>
    </submittedName>
</protein>
<sequence length="456" mass="49367">MQPAMQACLAIDLTRLITRLRHASPTGIDRVDLAYARHILSQGAEGTRFGLVSTAFGPRVLDRATARGIVEAVAAGWVEDVVAEADPVFQALAASLAGDAHSLPKAARRRAEGGLDRRRLQAETGLRVLRSGGIERLPEGTIYLHTSHLRLDRPERFDWLYTRRDVRPVFFVHDLIPISHPEYGRPGEAERHAIRMETVARHAAHVLVNSGDVGARFTDYARQRGLGPKPVTVVPLGVEPVFSSGVGKAGLPGLARPTFLVCGTIEPRKNHLLLLNLWRDLVERSVAETGAAIPRLVLIGRRGWEIENVADMLDRCEAIRPHVSEVVGLSTHGLARLMRGATALLMPSFIEGYGLPVVEAAASGLPVVASDIPVHREIGGGFAHFLDPLGGPGWTAAVRALSEPGSRLRTELAGRLATYEPPSWTAHFERVDAALAGLPAAVAPHGREDLRNPRSM</sequence>